<keyword evidence="2" id="KW-0472">Membrane</keyword>
<dbReference type="AlphaFoldDB" id="A0A8J3LZT4"/>
<reference evidence="3 4" key="1">
    <citation type="submission" date="2021-01" db="EMBL/GenBank/DDBJ databases">
        <title>Whole genome shotgun sequence of Planotetraspora kaengkrachanensis NBRC 104272.</title>
        <authorList>
            <person name="Komaki H."/>
            <person name="Tamura T."/>
        </authorList>
    </citation>
    <scope>NUCLEOTIDE SEQUENCE [LARGE SCALE GENOMIC DNA]</scope>
    <source>
        <strain evidence="3 4">NBRC 104272</strain>
    </source>
</reference>
<evidence type="ECO:0000256" key="2">
    <source>
        <dbReference type="SAM" id="Phobius"/>
    </source>
</evidence>
<evidence type="ECO:0000313" key="4">
    <source>
        <dbReference type="Proteomes" id="UP000630097"/>
    </source>
</evidence>
<protein>
    <submittedName>
        <fullName evidence="3">Uncharacterized protein</fullName>
    </submittedName>
</protein>
<gene>
    <name evidence="3" type="ORF">Pka01_28870</name>
</gene>
<feature type="transmembrane region" description="Helical" evidence="2">
    <location>
        <begin position="18"/>
        <end position="36"/>
    </location>
</feature>
<evidence type="ECO:0000313" key="3">
    <source>
        <dbReference type="EMBL" id="GIG79760.1"/>
    </source>
</evidence>
<keyword evidence="4" id="KW-1185">Reference proteome</keyword>
<evidence type="ECO:0000256" key="1">
    <source>
        <dbReference type="SAM" id="MobiDB-lite"/>
    </source>
</evidence>
<proteinExistence type="predicted"/>
<name>A0A8J3LZT4_9ACTN</name>
<feature type="compositionally biased region" description="Basic and acidic residues" evidence="1">
    <location>
        <begin position="43"/>
        <end position="61"/>
    </location>
</feature>
<keyword evidence="2" id="KW-0812">Transmembrane</keyword>
<accession>A0A8J3LZT4</accession>
<dbReference type="Proteomes" id="UP000630097">
    <property type="component" value="Unassembled WGS sequence"/>
</dbReference>
<keyword evidence="2" id="KW-1133">Transmembrane helix</keyword>
<organism evidence="3 4">
    <name type="scientific">Planotetraspora kaengkrachanensis</name>
    <dbReference type="NCBI Taxonomy" id="575193"/>
    <lineage>
        <taxon>Bacteria</taxon>
        <taxon>Bacillati</taxon>
        <taxon>Actinomycetota</taxon>
        <taxon>Actinomycetes</taxon>
        <taxon>Streptosporangiales</taxon>
        <taxon>Streptosporangiaceae</taxon>
        <taxon>Planotetraspora</taxon>
    </lineage>
</organism>
<dbReference type="EMBL" id="BONV01000010">
    <property type="protein sequence ID" value="GIG79760.1"/>
    <property type="molecule type" value="Genomic_DNA"/>
</dbReference>
<comment type="caution">
    <text evidence="3">The sequence shown here is derived from an EMBL/GenBank/DDBJ whole genome shotgun (WGS) entry which is preliminary data.</text>
</comment>
<sequence>MGWGLVGAVTRESVHDHAAGGAVVVAVLTVPFLWVATPAELRQAAESDTGEHSDADHENIRRNGNRT</sequence>
<feature type="region of interest" description="Disordered" evidence="1">
    <location>
        <begin position="43"/>
        <end position="67"/>
    </location>
</feature>